<organism evidence="2">
    <name type="scientific">marine metagenome</name>
    <dbReference type="NCBI Taxonomy" id="408172"/>
    <lineage>
        <taxon>unclassified sequences</taxon>
        <taxon>metagenomes</taxon>
        <taxon>ecological metagenomes</taxon>
    </lineage>
</organism>
<feature type="region of interest" description="Disordered" evidence="1">
    <location>
        <begin position="202"/>
        <end position="245"/>
    </location>
</feature>
<evidence type="ECO:0000256" key="1">
    <source>
        <dbReference type="SAM" id="MobiDB-lite"/>
    </source>
</evidence>
<protein>
    <submittedName>
        <fullName evidence="2">Uncharacterized protein</fullName>
    </submittedName>
</protein>
<name>A0A381TJI0_9ZZZZ</name>
<evidence type="ECO:0000313" key="2">
    <source>
        <dbReference type="EMBL" id="SVA16200.1"/>
    </source>
</evidence>
<feature type="non-terminal residue" evidence="2">
    <location>
        <position position="268"/>
    </location>
</feature>
<sequence>MIKTLKLKQIKMKKQNNNKEEITMNKKFGLMLIASMIVFNGSVMAVEIDAAIPDEITVTDEEYELLQEALLIDFEEEPIATAAGYKSYHKAGNKTGTKAISPGKRVGGKSRLPFFEKGGKKSVRFTKDQKRRLYRIFGYRARGGSKSIKGSKRKSGISKLSREKRKRVAKALGFKDAASLEALVEDLDDDEAVEEIEMEEEPIAVPAGFRGRRDSRGIGELKSAGRSKGGRKQSDSDGKRSFGKKKRVAEAFGFRDAAGVDKAKSSPG</sequence>
<dbReference type="EMBL" id="UINC01004695">
    <property type="protein sequence ID" value="SVA16200.1"/>
    <property type="molecule type" value="Genomic_DNA"/>
</dbReference>
<gene>
    <name evidence="2" type="ORF">METZ01_LOCUS69054</name>
</gene>
<proteinExistence type="predicted"/>
<accession>A0A381TJI0</accession>
<dbReference type="AlphaFoldDB" id="A0A381TJI0"/>
<reference evidence="2" key="1">
    <citation type="submission" date="2018-05" db="EMBL/GenBank/DDBJ databases">
        <authorList>
            <person name="Lanie J.A."/>
            <person name="Ng W.-L."/>
            <person name="Kazmierczak K.M."/>
            <person name="Andrzejewski T.M."/>
            <person name="Davidsen T.M."/>
            <person name="Wayne K.J."/>
            <person name="Tettelin H."/>
            <person name="Glass J.I."/>
            <person name="Rusch D."/>
            <person name="Podicherti R."/>
            <person name="Tsui H.-C.T."/>
            <person name="Winkler M.E."/>
        </authorList>
    </citation>
    <scope>NUCLEOTIDE SEQUENCE</scope>
</reference>